<keyword evidence="3" id="KW-1133">Transmembrane helix</keyword>
<evidence type="ECO:0000313" key="6">
    <source>
        <dbReference type="EMBL" id="EDQ91406.1"/>
    </source>
</evidence>
<evidence type="ECO:0000256" key="1">
    <source>
        <dbReference type="ARBA" id="ARBA00004370"/>
    </source>
</evidence>
<dbReference type="InterPro" id="IPR039868">
    <property type="entry name" value="ARMD3-like"/>
</dbReference>
<evidence type="ECO:0000256" key="2">
    <source>
        <dbReference type="ARBA" id="ARBA00022692"/>
    </source>
</evidence>
<gene>
    <name evidence="6" type="ORF">MONBRDRAFT_17860</name>
</gene>
<evidence type="ECO:0000313" key="7">
    <source>
        <dbReference type="Proteomes" id="UP000001357"/>
    </source>
</evidence>
<dbReference type="InterPro" id="IPR013636">
    <property type="entry name" value="ARMH3_C"/>
</dbReference>
<dbReference type="SMART" id="SM01158">
    <property type="entry name" value="DUF1741"/>
    <property type="match status" value="1"/>
</dbReference>
<dbReference type="EMBL" id="CH991545">
    <property type="protein sequence ID" value="EDQ91406.1"/>
    <property type="molecule type" value="Genomic_DNA"/>
</dbReference>
<dbReference type="PANTHER" id="PTHR13608:SF3">
    <property type="entry name" value="ARMADILLO-LIKE HELICAL DOMAIN-CONTAINING PROTEIN 3"/>
    <property type="match status" value="1"/>
</dbReference>
<dbReference type="KEGG" id="mbr:MONBRDRAFT_17860"/>
<dbReference type="RefSeq" id="XP_001743828.1">
    <property type="nucleotide sequence ID" value="XM_001743776.1"/>
</dbReference>
<evidence type="ECO:0000256" key="3">
    <source>
        <dbReference type="ARBA" id="ARBA00022989"/>
    </source>
</evidence>
<dbReference type="Proteomes" id="UP000001357">
    <property type="component" value="Unassembled WGS sequence"/>
</dbReference>
<proteinExistence type="predicted"/>
<protein>
    <recommendedName>
        <fullName evidence="5">Armadillo-like helical domain-containing protein</fullName>
    </recommendedName>
</protein>
<dbReference type="InParanoid" id="A9USZ2"/>
<evidence type="ECO:0000256" key="4">
    <source>
        <dbReference type="ARBA" id="ARBA00023136"/>
    </source>
</evidence>
<feature type="domain" description="Armadillo-like helical" evidence="5">
    <location>
        <begin position="91"/>
        <end position="325"/>
    </location>
</feature>
<dbReference type="PANTHER" id="PTHR13608">
    <property type="entry name" value="ARMADILLO-LIKE HELICAL DOMAIN-CONTAINING PROTEIN 3"/>
    <property type="match status" value="1"/>
</dbReference>
<accession>A9USZ2</accession>
<comment type="subcellular location">
    <subcellularLocation>
        <location evidence="1">Membrane</location>
    </subcellularLocation>
</comment>
<keyword evidence="4" id="KW-0472">Membrane</keyword>
<reference evidence="6 7" key="1">
    <citation type="journal article" date="2008" name="Nature">
        <title>The genome of the choanoflagellate Monosiga brevicollis and the origin of metazoans.</title>
        <authorList>
            <consortium name="JGI Sequencing"/>
            <person name="King N."/>
            <person name="Westbrook M.J."/>
            <person name="Young S.L."/>
            <person name="Kuo A."/>
            <person name="Abedin M."/>
            <person name="Chapman J."/>
            <person name="Fairclough S."/>
            <person name="Hellsten U."/>
            <person name="Isogai Y."/>
            <person name="Letunic I."/>
            <person name="Marr M."/>
            <person name="Pincus D."/>
            <person name="Putnam N."/>
            <person name="Rokas A."/>
            <person name="Wright K.J."/>
            <person name="Zuzow R."/>
            <person name="Dirks W."/>
            <person name="Good M."/>
            <person name="Goodstein D."/>
            <person name="Lemons D."/>
            <person name="Li W."/>
            <person name="Lyons J.B."/>
            <person name="Morris A."/>
            <person name="Nichols S."/>
            <person name="Richter D.J."/>
            <person name="Salamov A."/>
            <person name="Bork P."/>
            <person name="Lim W.A."/>
            <person name="Manning G."/>
            <person name="Miller W.T."/>
            <person name="McGinnis W."/>
            <person name="Shapiro H."/>
            <person name="Tjian R."/>
            <person name="Grigoriev I.V."/>
            <person name="Rokhsar D."/>
        </authorList>
    </citation>
    <scope>NUCLEOTIDE SEQUENCE [LARGE SCALE GENOMIC DNA]</scope>
    <source>
        <strain evidence="7">MX1 / ATCC 50154</strain>
    </source>
</reference>
<dbReference type="GO" id="GO:0016020">
    <property type="term" value="C:membrane"/>
    <property type="evidence" value="ECO:0007669"/>
    <property type="project" value="UniProtKB-SubCell"/>
</dbReference>
<dbReference type="Pfam" id="PF08427">
    <property type="entry name" value="ARMH3_C"/>
    <property type="match status" value="1"/>
</dbReference>
<dbReference type="AlphaFoldDB" id="A9USZ2"/>
<keyword evidence="7" id="KW-1185">Reference proteome</keyword>
<dbReference type="eggNOG" id="KOG4654">
    <property type="taxonomic scope" value="Eukaryota"/>
</dbReference>
<organism evidence="6 7">
    <name type="scientific">Monosiga brevicollis</name>
    <name type="common">Choanoflagellate</name>
    <dbReference type="NCBI Taxonomy" id="81824"/>
    <lineage>
        <taxon>Eukaryota</taxon>
        <taxon>Choanoflagellata</taxon>
        <taxon>Craspedida</taxon>
        <taxon>Salpingoecidae</taxon>
        <taxon>Monosiga</taxon>
    </lineage>
</organism>
<sequence>MRRPDPHGEDGEASIDTPATNLVGTLLTFISFMIQDTAPEEQHHYAQLALQIVTISCERDNCNRFYHDPNVKVPVFMFQSGMRHRTAQVVQLDDGAMAKMIFDVAIELLMSHMKKSLNVEQFGLTLQIIHRLLCFEKHSRVRLNFKWQQLWNALAALLRFIVAHASTLEEQFDVYDLARQVVVIYNLFVTYGDTFLPDPDSYDQLYYELIRERNAFDTLFELAKRHSRTAGTYATAAGRLATSLINIRAIIGHFAPKIDAWSQLHSGAPPSPENVLTVVRENYDTLTLKLQDGLDTYAPYHEAPEAQKRLVQICRSMLHHQPTTDFNLAPIYSNHR</sequence>
<keyword evidence="2" id="KW-0812">Transmembrane</keyword>
<name>A9USZ2_MONBE</name>
<evidence type="ECO:0000259" key="5">
    <source>
        <dbReference type="SMART" id="SM01158"/>
    </source>
</evidence>
<dbReference type="GeneID" id="5888855"/>